<dbReference type="InterPro" id="IPR011084">
    <property type="entry name" value="DRMBL"/>
</dbReference>
<dbReference type="EMBL" id="JH993036">
    <property type="protein sequence ID" value="EKX39827.1"/>
    <property type="molecule type" value="Genomic_DNA"/>
</dbReference>
<dbReference type="Gene3D" id="3.40.50.12650">
    <property type="match status" value="1"/>
</dbReference>
<dbReference type="GeneID" id="17296620"/>
<dbReference type="OMA" id="TSFCYVN"/>
<dbReference type="InterPro" id="IPR001279">
    <property type="entry name" value="Metallo-B-lactamas"/>
</dbReference>
<evidence type="ECO:0000256" key="2">
    <source>
        <dbReference type="ARBA" id="ARBA00010304"/>
    </source>
</evidence>
<dbReference type="EnsemblProtists" id="EKX39827">
    <property type="protein sequence ID" value="EKX39827"/>
    <property type="gene ID" value="GUITHDRAFT_76035"/>
</dbReference>
<reference evidence="8" key="3">
    <citation type="submission" date="2015-06" db="UniProtKB">
        <authorList>
            <consortium name="EnsemblProtists"/>
        </authorList>
    </citation>
    <scope>IDENTIFICATION</scope>
</reference>
<reference evidence="9" key="2">
    <citation type="submission" date="2012-11" db="EMBL/GenBank/DDBJ databases">
        <authorList>
            <person name="Kuo A."/>
            <person name="Curtis B.A."/>
            <person name="Tanifuji G."/>
            <person name="Burki F."/>
            <person name="Gruber A."/>
            <person name="Irimia M."/>
            <person name="Maruyama S."/>
            <person name="Arias M.C."/>
            <person name="Ball S.G."/>
            <person name="Gile G.H."/>
            <person name="Hirakawa Y."/>
            <person name="Hopkins J.F."/>
            <person name="Rensing S.A."/>
            <person name="Schmutz J."/>
            <person name="Symeonidi A."/>
            <person name="Elias M."/>
            <person name="Eveleigh R.J."/>
            <person name="Herman E.K."/>
            <person name="Klute M.J."/>
            <person name="Nakayama T."/>
            <person name="Obornik M."/>
            <person name="Reyes-Prieto A."/>
            <person name="Armbrust E.V."/>
            <person name="Aves S.J."/>
            <person name="Beiko R.G."/>
            <person name="Coutinho P."/>
            <person name="Dacks J.B."/>
            <person name="Durnford D.G."/>
            <person name="Fast N.M."/>
            <person name="Green B.R."/>
            <person name="Grisdale C."/>
            <person name="Hempe F."/>
            <person name="Henrissat B."/>
            <person name="Hoppner M.P."/>
            <person name="Ishida K.-I."/>
            <person name="Kim E."/>
            <person name="Koreny L."/>
            <person name="Kroth P.G."/>
            <person name="Liu Y."/>
            <person name="Malik S.-B."/>
            <person name="Maier U.G."/>
            <person name="McRose D."/>
            <person name="Mock T."/>
            <person name="Neilson J.A."/>
            <person name="Onodera N.T."/>
            <person name="Poole A.M."/>
            <person name="Pritham E.J."/>
            <person name="Richards T.A."/>
            <person name="Rocap G."/>
            <person name="Roy S.W."/>
            <person name="Sarai C."/>
            <person name="Schaack S."/>
            <person name="Shirato S."/>
            <person name="Slamovits C.H."/>
            <person name="Spencer D.F."/>
            <person name="Suzuki S."/>
            <person name="Worden A.Z."/>
            <person name="Zauner S."/>
            <person name="Barry K."/>
            <person name="Bell C."/>
            <person name="Bharti A.K."/>
            <person name="Crow J.A."/>
            <person name="Grimwood J."/>
            <person name="Kramer R."/>
            <person name="Lindquist E."/>
            <person name="Lucas S."/>
            <person name="Salamov A."/>
            <person name="McFadden G.I."/>
            <person name="Lane C.E."/>
            <person name="Keeling P.J."/>
            <person name="Gray M.W."/>
            <person name="Grigoriev I.V."/>
            <person name="Archibald J.M."/>
        </authorList>
    </citation>
    <scope>NUCLEOTIDE SEQUENCE</scope>
    <source>
        <strain evidence="9">CCMP2712</strain>
    </source>
</reference>
<dbReference type="STRING" id="905079.L1IUS1"/>
<evidence type="ECO:0000256" key="1">
    <source>
        <dbReference type="ARBA" id="ARBA00004123"/>
    </source>
</evidence>
<dbReference type="GO" id="GO:0003684">
    <property type="term" value="F:damaged DNA binding"/>
    <property type="evidence" value="ECO:0007669"/>
    <property type="project" value="TreeGrafter"/>
</dbReference>
<organism evidence="7">
    <name type="scientific">Guillardia theta (strain CCMP2712)</name>
    <name type="common">Cryptophyte</name>
    <dbReference type="NCBI Taxonomy" id="905079"/>
    <lineage>
        <taxon>Eukaryota</taxon>
        <taxon>Cryptophyceae</taxon>
        <taxon>Pyrenomonadales</taxon>
        <taxon>Geminigeraceae</taxon>
        <taxon>Guillardia</taxon>
    </lineage>
</organism>
<dbReference type="OrthoDB" id="262529at2759"/>
<evidence type="ECO:0000259" key="6">
    <source>
        <dbReference type="SMART" id="SM00849"/>
    </source>
</evidence>
<dbReference type="AlphaFoldDB" id="L1IUS1"/>
<keyword evidence="9" id="KW-1185">Reference proteome</keyword>
<dbReference type="KEGG" id="gtt:GUITHDRAFT_76035"/>
<evidence type="ECO:0000313" key="8">
    <source>
        <dbReference type="EnsemblProtists" id="EKX39827"/>
    </source>
</evidence>
<evidence type="ECO:0000256" key="5">
    <source>
        <dbReference type="ARBA" id="ARBA00023242"/>
    </source>
</evidence>
<sequence>MWSEDRVTGSNAFHHSVPGASSFTVDNFHVRNSVVKHYILSHFHADHYAGLRKKFNSGKIYCTPVTARLVKLKIGVSADHLVAVAYHSPLLIEGTRVTFLPANHCPGSALILFETPDGKCHLHTGDFRFHPKFSEDPVLSSFTSTGSRKIDHLFLDTTYCSPEHEFPAQEDAIRFVGELVKSNAFANRETLFLVGSYTIGKEEVFLQAARESGCKLYVHPAKKKVLECLELKEEDQQRLTTVAHEARLHVVPMGCINFKQMSAYLGMAKGKYKTVVGIRPTGWTFSGGPRQERGPLVIYGVPYSEHSSFSEIRSMVK</sequence>
<dbReference type="eggNOG" id="KOG1361">
    <property type="taxonomic scope" value="Eukaryota"/>
</dbReference>
<dbReference type="InterPro" id="IPR036866">
    <property type="entry name" value="RibonucZ/Hydroxyglut_hydro"/>
</dbReference>
<name>L1IUS1_GUITC</name>
<accession>L1IUS1</accession>
<dbReference type="HOGENOM" id="CLU_005260_2_1_1"/>
<comment type="subcellular location">
    <subcellularLocation>
        <location evidence="1">Nucleus</location>
    </subcellularLocation>
</comment>
<dbReference type="Pfam" id="PF07522">
    <property type="entry name" value="DRMBL"/>
    <property type="match status" value="1"/>
</dbReference>
<evidence type="ECO:0000256" key="4">
    <source>
        <dbReference type="ARBA" id="ARBA00023204"/>
    </source>
</evidence>
<dbReference type="Proteomes" id="UP000011087">
    <property type="component" value="Unassembled WGS sequence"/>
</dbReference>
<gene>
    <name evidence="7" type="ORF">GUITHDRAFT_76035</name>
</gene>
<evidence type="ECO:0000256" key="3">
    <source>
        <dbReference type="ARBA" id="ARBA00022763"/>
    </source>
</evidence>
<dbReference type="SMART" id="SM00849">
    <property type="entry name" value="Lactamase_B"/>
    <property type="match status" value="1"/>
</dbReference>
<protein>
    <recommendedName>
        <fullName evidence="6">Metallo-beta-lactamase domain-containing protein</fullName>
    </recommendedName>
</protein>
<dbReference type="PaxDb" id="55529-EKX39827"/>
<dbReference type="GO" id="GO:0036297">
    <property type="term" value="P:interstrand cross-link repair"/>
    <property type="evidence" value="ECO:0007669"/>
    <property type="project" value="TreeGrafter"/>
</dbReference>
<feature type="domain" description="Metallo-beta-lactamase" evidence="6">
    <location>
        <begin position="9"/>
        <end position="164"/>
    </location>
</feature>
<comment type="similarity">
    <text evidence="2">Belongs to the DNA repair metallo-beta-lactamase (DRMBL) family.</text>
</comment>
<dbReference type="GO" id="GO:0035312">
    <property type="term" value="F:5'-3' DNA exonuclease activity"/>
    <property type="evidence" value="ECO:0007669"/>
    <property type="project" value="TreeGrafter"/>
</dbReference>
<dbReference type="PANTHER" id="PTHR23240:SF6">
    <property type="entry name" value="DNA CROSS-LINK REPAIR 1A PROTEIN"/>
    <property type="match status" value="1"/>
</dbReference>
<dbReference type="GO" id="GO:0005634">
    <property type="term" value="C:nucleus"/>
    <property type="evidence" value="ECO:0007669"/>
    <property type="project" value="UniProtKB-SubCell"/>
</dbReference>
<keyword evidence="3" id="KW-0227">DNA damage</keyword>
<dbReference type="Gene3D" id="3.60.15.10">
    <property type="entry name" value="Ribonuclease Z/Hydroxyacylglutathione hydrolase-like"/>
    <property type="match status" value="1"/>
</dbReference>
<dbReference type="GO" id="GO:0006303">
    <property type="term" value="P:double-strand break repair via nonhomologous end joining"/>
    <property type="evidence" value="ECO:0007669"/>
    <property type="project" value="TreeGrafter"/>
</dbReference>
<dbReference type="RefSeq" id="XP_005826807.1">
    <property type="nucleotide sequence ID" value="XM_005826750.1"/>
</dbReference>
<proteinExistence type="inferred from homology"/>
<keyword evidence="5" id="KW-0539">Nucleus</keyword>
<evidence type="ECO:0000313" key="9">
    <source>
        <dbReference type="Proteomes" id="UP000011087"/>
    </source>
</evidence>
<evidence type="ECO:0000313" key="7">
    <source>
        <dbReference type="EMBL" id="EKX39827.1"/>
    </source>
</evidence>
<dbReference type="CDD" id="cd16273">
    <property type="entry name" value="SNM1A-1C-like_MBL-fold"/>
    <property type="match status" value="1"/>
</dbReference>
<keyword evidence="4" id="KW-0234">DNA repair</keyword>
<dbReference type="FunFam" id="3.40.50.12650:FF:000001">
    <property type="entry name" value="DNA cross-link repair 1A"/>
    <property type="match status" value="1"/>
</dbReference>
<reference evidence="7 9" key="1">
    <citation type="journal article" date="2012" name="Nature">
        <title>Algal genomes reveal evolutionary mosaicism and the fate of nucleomorphs.</title>
        <authorList>
            <consortium name="DOE Joint Genome Institute"/>
            <person name="Curtis B.A."/>
            <person name="Tanifuji G."/>
            <person name="Burki F."/>
            <person name="Gruber A."/>
            <person name="Irimia M."/>
            <person name="Maruyama S."/>
            <person name="Arias M.C."/>
            <person name="Ball S.G."/>
            <person name="Gile G.H."/>
            <person name="Hirakawa Y."/>
            <person name="Hopkins J.F."/>
            <person name="Kuo A."/>
            <person name="Rensing S.A."/>
            <person name="Schmutz J."/>
            <person name="Symeonidi A."/>
            <person name="Elias M."/>
            <person name="Eveleigh R.J."/>
            <person name="Herman E.K."/>
            <person name="Klute M.J."/>
            <person name="Nakayama T."/>
            <person name="Obornik M."/>
            <person name="Reyes-Prieto A."/>
            <person name="Armbrust E.V."/>
            <person name="Aves S.J."/>
            <person name="Beiko R.G."/>
            <person name="Coutinho P."/>
            <person name="Dacks J.B."/>
            <person name="Durnford D.G."/>
            <person name="Fast N.M."/>
            <person name="Green B.R."/>
            <person name="Grisdale C.J."/>
            <person name="Hempel F."/>
            <person name="Henrissat B."/>
            <person name="Hoppner M.P."/>
            <person name="Ishida K."/>
            <person name="Kim E."/>
            <person name="Koreny L."/>
            <person name="Kroth P.G."/>
            <person name="Liu Y."/>
            <person name="Malik S.B."/>
            <person name="Maier U.G."/>
            <person name="McRose D."/>
            <person name="Mock T."/>
            <person name="Neilson J.A."/>
            <person name="Onodera N.T."/>
            <person name="Poole A.M."/>
            <person name="Pritham E.J."/>
            <person name="Richards T.A."/>
            <person name="Rocap G."/>
            <person name="Roy S.W."/>
            <person name="Sarai C."/>
            <person name="Schaack S."/>
            <person name="Shirato S."/>
            <person name="Slamovits C.H."/>
            <person name="Spencer D.F."/>
            <person name="Suzuki S."/>
            <person name="Worden A.Z."/>
            <person name="Zauner S."/>
            <person name="Barry K."/>
            <person name="Bell C."/>
            <person name="Bharti A.K."/>
            <person name="Crow J.A."/>
            <person name="Grimwood J."/>
            <person name="Kramer R."/>
            <person name="Lindquist E."/>
            <person name="Lucas S."/>
            <person name="Salamov A."/>
            <person name="McFadden G.I."/>
            <person name="Lane C.E."/>
            <person name="Keeling P.J."/>
            <person name="Gray M.W."/>
            <person name="Grigoriev I.V."/>
            <person name="Archibald J.M."/>
        </authorList>
    </citation>
    <scope>NUCLEOTIDE SEQUENCE</scope>
    <source>
        <strain evidence="7 9">CCMP2712</strain>
    </source>
</reference>
<dbReference type="PANTHER" id="PTHR23240">
    <property type="entry name" value="DNA CROSS-LINK REPAIR PROTEIN PSO2/SNM1-RELATED"/>
    <property type="match status" value="1"/>
</dbReference>
<dbReference type="SUPFAM" id="SSF56281">
    <property type="entry name" value="Metallo-hydrolase/oxidoreductase"/>
    <property type="match status" value="1"/>
</dbReference>